<evidence type="ECO:0000313" key="1">
    <source>
        <dbReference type="EnsemblMetazoa" id="XP_020901905.1"/>
    </source>
</evidence>
<dbReference type="Proteomes" id="UP000887567">
    <property type="component" value="Unplaced"/>
</dbReference>
<dbReference type="RefSeq" id="XP_020901905.1">
    <property type="nucleotide sequence ID" value="XM_021046246.2"/>
</dbReference>
<sequence length="155" mass="17604">MGKNAKYLMITKAIPGPQIGLDQKTALLNTDKTANISLLIYQKITKMNISIQIYHMEECLPSKPKELIYLYRGCHYVSNYNKSLCCQFDPNEENSPPSTRKVSNLTYSPLQVTNDFQFNTTITWQPPTHSCPSVRGYTLQYGDKNDVIIFPGGVF</sequence>
<accession>A0A913XB84</accession>
<dbReference type="GeneID" id="110240436"/>
<protein>
    <submittedName>
        <fullName evidence="1">Uncharacterized protein</fullName>
    </submittedName>
</protein>
<proteinExistence type="predicted"/>
<dbReference type="AlphaFoldDB" id="A0A913XB84"/>
<organism evidence="1 2">
    <name type="scientific">Exaiptasia diaphana</name>
    <name type="common">Tropical sea anemone</name>
    <name type="synonym">Aiptasia pulchella</name>
    <dbReference type="NCBI Taxonomy" id="2652724"/>
    <lineage>
        <taxon>Eukaryota</taxon>
        <taxon>Metazoa</taxon>
        <taxon>Cnidaria</taxon>
        <taxon>Anthozoa</taxon>
        <taxon>Hexacorallia</taxon>
        <taxon>Actiniaria</taxon>
        <taxon>Aiptasiidae</taxon>
        <taxon>Exaiptasia</taxon>
    </lineage>
</organism>
<name>A0A913XB84_EXADI</name>
<dbReference type="KEGG" id="epa:110240436"/>
<keyword evidence="2" id="KW-1185">Reference proteome</keyword>
<reference evidence="1" key="1">
    <citation type="submission" date="2022-11" db="UniProtKB">
        <authorList>
            <consortium name="EnsemblMetazoa"/>
        </authorList>
    </citation>
    <scope>IDENTIFICATION</scope>
</reference>
<evidence type="ECO:0000313" key="2">
    <source>
        <dbReference type="Proteomes" id="UP000887567"/>
    </source>
</evidence>
<dbReference type="EnsemblMetazoa" id="XM_021046246.2">
    <property type="protein sequence ID" value="XP_020901905.1"/>
    <property type="gene ID" value="LOC110240436"/>
</dbReference>